<dbReference type="InterPro" id="IPR050138">
    <property type="entry name" value="DHOase/Allantoinase_Hydrolase"/>
</dbReference>
<dbReference type="InterPro" id="IPR011059">
    <property type="entry name" value="Metal-dep_hydrolase_composite"/>
</dbReference>
<dbReference type="PROSITE" id="PS00483">
    <property type="entry name" value="DIHYDROOROTASE_2"/>
    <property type="match status" value="1"/>
</dbReference>
<dbReference type="AlphaFoldDB" id="X1A0C6"/>
<dbReference type="FunFam" id="3.20.20.140:FF:000036">
    <property type="entry name" value="Carbamoyl-phosphate synthase large chain"/>
    <property type="match status" value="1"/>
</dbReference>
<sequence length="356" mass="38797">MLELPGLIDPHIHLREPGQTHKEDFESGTVAALAGGFTTVLAMPNTDPPLTDASSFGKAQAAAKAKARCDYGLFLGAGEANVAIGAELGAQACGLKVYMDQTFGELRMQSLPALIEHFKRWPGSRPITCHAEGHSLAVILAFAHLFERRVHICHVSTTVEIELIRLAKERGTQVTCEVTPHHVFLSAEDIPALGHGRSEVRPRLATPEDVAALWESFDVIDCIATDHAPHTLAEKDGENAPPGFPGLETALSLMLGAVREGRLTMDDLVLRMHTNPQRIYDLPPQHDTHIEVAQDHVWEVKGSELHSRCGWSPFEGMKLRGRVRRVVLRGKLAYEDGEALAPPGFGRDVISTLVPA</sequence>
<evidence type="ECO:0000256" key="3">
    <source>
        <dbReference type="ARBA" id="ARBA00022801"/>
    </source>
</evidence>
<evidence type="ECO:0000259" key="4">
    <source>
        <dbReference type="Pfam" id="PF01979"/>
    </source>
</evidence>
<keyword evidence="2" id="KW-0479">Metal-binding</keyword>
<comment type="caution">
    <text evidence="5">The sequence shown here is derived from an EMBL/GenBank/DDBJ whole genome shotgun (WGS) entry which is preliminary data.</text>
</comment>
<evidence type="ECO:0000256" key="2">
    <source>
        <dbReference type="ARBA" id="ARBA00022723"/>
    </source>
</evidence>
<gene>
    <name evidence="5" type="ORF">S01H4_15017</name>
</gene>
<dbReference type="PANTHER" id="PTHR43668:SF2">
    <property type="entry name" value="ALLANTOINASE"/>
    <property type="match status" value="1"/>
</dbReference>
<dbReference type="InterPro" id="IPR002195">
    <property type="entry name" value="Dihydroorotase_CS"/>
</dbReference>
<dbReference type="SUPFAM" id="SSF51556">
    <property type="entry name" value="Metallo-dependent hydrolases"/>
    <property type="match status" value="1"/>
</dbReference>
<dbReference type="GO" id="GO:0006145">
    <property type="term" value="P:purine nucleobase catabolic process"/>
    <property type="evidence" value="ECO:0007669"/>
    <property type="project" value="TreeGrafter"/>
</dbReference>
<dbReference type="GO" id="GO:0046872">
    <property type="term" value="F:metal ion binding"/>
    <property type="evidence" value="ECO:0007669"/>
    <property type="project" value="UniProtKB-KW"/>
</dbReference>
<feature type="domain" description="Amidohydrolase-related" evidence="4">
    <location>
        <begin position="4"/>
        <end position="80"/>
    </location>
</feature>
<reference evidence="5" key="1">
    <citation type="journal article" date="2014" name="Front. Microbiol.">
        <title>High frequency of phylogenetically diverse reductive dehalogenase-homologous genes in deep subseafloor sedimentary metagenomes.</title>
        <authorList>
            <person name="Kawai M."/>
            <person name="Futagami T."/>
            <person name="Toyoda A."/>
            <person name="Takaki Y."/>
            <person name="Nishi S."/>
            <person name="Hori S."/>
            <person name="Arai W."/>
            <person name="Tsubouchi T."/>
            <person name="Morono Y."/>
            <person name="Uchiyama I."/>
            <person name="Ito T."/>
            <person name="Fujiyama A."/>
            <person name="Inagaki F."/>
            <person name="Takami H."/>
        </authorList>
    </citation>
    <scope>NUCLEOTIDE SEQUENCE</scope>
    <source>
        <strain evidence="5">Expedition CK06-06</strain>
    </source>
</reference>
<name>X1A0C6_9ZZZZ</name>
<protein>
    <recommendedName>
        <fullName evidence="4">Amidohydrolase-related domain-containing protein</fullName>
    </recommendedName>
</protein>
<dbReference type="InterPro" id="IPR006680">
    <property type="entry name" value="Amidohydro-rel"/>
</dbReference>
<keyword evidence="3" id="KW-0378">Hydrolase</keyword>
<dbReference type="GO" id="GO:0004038">
    <property type="term" value="F:allantoinase activity"/>
    <property type="evidence" value="ECO:0007669"/>
    <property type="project" value="TreeGrafter"/>
</dbReference>
<evidence type="ECO:0000256" key="1">
    <source>
        <dbReference type="ARBA" id="ARBA00001947"/>
    </source>
</evidence>
<proteinExistence type="predicted"/>
<dbReference type="SUPFAM" id="SSF51338">
    <property type="entry name" value="Composite domain of metallo-dependent hydrolases"/>
    <property type="match status" value="1"/>
</dbReference>
<accession>X1A0C6</accession>
<dbReference type="PROSITE" id="PS00482">
    <property type="entry name" value="DIHYDROOROTASE_1"/>
    <property type="match status" value="1"/>
</dbReference>
<comment type="cofactor">
    <cofactor evidence="1">
        <name>Zn(2+)</name>
        <dbReference type="ChEBI" id="CHEBI:29105"/>
    </cofactor>
</comment>
<dbReference type="InterPro" id="IPR032466">
    <property type="entry name" value="Metal_Hydrolase"/>
</dbReference>
<dbReference type="GO" id="GO:0005737">
    <property type="term" value="C:cytoplasm"/>
    <property type="evidence" value="ECO:0007669"/>
    <property type="project" value="TreeGrafter"/>
</dbReference>
<dbReference type="Pfam" id="PF01979">
    <property type="entry name" value="Amidohydro_1"/>
    <property type="match status" value="1"/>
</dbReference>
<dbReference type="EMBL" id="BART01006583">
    <property type="protein sequence ID" value="GAG66178.1"/>
    <property type="molecule type" value="Genomic_DNA"/>
</dbReference>
<dbReference type="PANTHER" id="PTHR43668">
    <property type="entry name" value="ALLANTOINASE"/>
    <property type="match status" value="1"/>
</dbReference>
<organism evidence="5">
    <name type="scientific">marine sediment metagenome</name>
    <dbReference type="NCBI Taxonomy" id="412755"/>
    <lineage>
        <taxon>unclassified sequences</taxon>
        <taxon>metagenomes</taxon>
        <taxon>ecological metagenomes</taxon>
    </lineage>
</organism>
<evidence type="ECO:0000313" key="5">
    <source>
        <dbReference type="EMBL" id="GAG66178.1"/>
    </source>
</evidence>
<dbReference type="Gene3D" id="3.20.20.140">
    <property type="entry name" value="Metal-dependent hydrolases"/>
    <property type="match status" value="1"/>
</dbReference>